<keyword evidence="3" id="KW-0862">Zinc</keyword>
<dbReference type="PROSITE" id="PS51792">
    <property type="entry name" value="YIPPEE"/>
    <property type="match status" value="1"/>
</dbReference>
<dbReference type="Pfam" id="PF03226">
    <property type="entry name" value="Yippee-Mis18"/>
    <property type="match status" value="1"/>
</dbReference>
<organism evidence="6 7">
    <name type="scientific">Hypsibius exemplaris</name>
    <name type="common">Freshwater tardigrade</name>
    <dbReference type="NCBI Taxonomy" id="2072580"/>
    <lineage>
        <taxon>Eukaryota</taxon>
        <taxon>Metazoa</taxon>
        <taxon>Ecdysozoa</taxon>
        <taxon>Tardigrada</taxon>
        <taxon>Eutardigrada</taxon>
        <taxon>Parachela</taxon>
        <taxon>Hypsibioidea</taxon>
        <taxon>Hypsibiidae</taxon>
        <taxon>Hypsibius</taxon>
    </lineage>
</organism>
<evidence type="ECO:0000313" key="6">
    <source>
        <dbReference type="EMBL" id="OWA53242.1"/>
    </source>
</evidence>
<evidence type="ECO:0000256" key="2">
    <source>
        <dbReference type="ARBA" id="ARBA00022723"/>
    </source>
</evidence>
<proteinExistence type="inferred from homology"/>
<evidence type="ECO:0000256" key="4">
    <source>
        <dbReference type="RuleBase" id="RU110713"/>
    </source>
</evidence>
<dbReference type="OrthoDB" id="6407410at2759"/>
<dbReference type="InterPro" id="IPR004910">
    <property type="entry name" value="Yippee/Mis18/Cereblon"/>
</dbReference>
<dbReference type="EMBL" id="MTYJ01000310">
    <property type="protein sequence ID" value="OWA53242.1"/>
    <property type="molecule type" value="Genomic_DNA"/>
</dbReference>
<evidence type="ECO:0000313" key="7">
    <source>
        <dbReference type="Proteomes" id="UP000192578"/>
    </source>
</evidence>
<gene>
    <name evidence="6" type="ORF">BV898_17677</name>
</gene>
<reference evidence="7" key="1">
    <citation type="submission" date="2017-01" db="EMBL/GenBank/DDBJ databases">
        <title>Comparative genomics of anhydrobiosis in the tardigrade Hypsibius dujardini.</title>
        <authorList>
            <person name="Yoshida Y."/>
            <person name="Koutsovoulos G."/>
            <person name="Laetsch D."/>
            <person name="Stevens L."/>
            <person name="Kumar S."/>
            <person name="Horikawa D."/>
            <person name="Ishino K."/>
            <person name="Komine S."/>
            <person name="Tomita M."/>
            <person name="Blaxter M."/>
            <person name="Arakawa K."/>
        </authorList>
    </citation>
    <scope>NUCLEOTIDE SEQUENCE [LARGE SCALE GENOMIC DNA]</scope>
    <source>
        <strain evidence="7">Z151</strain>
    </source>
</reference>
<dbReference type="InterPro" id="IPR034751">
    <property type="entry name" value="Yippee"/>
</dbReference>
<comment type="similarity">
    <text evidence="1 4">Belongs to the yippee family.</text>
</comment>
<evidence type="ECO:0000256" key="1">
    <source>
        <dbReference type="ARBA" id="ARBA00005613"/>
    </source>
</evidence>
<evidence type="ECO:0000259" key="5">
    <source>
        <dbReference type="PROSITE" id="PS51792"/>
    </source>
</evidence>
<dbReference type="GO" id="GO:0046872">
    <property type="term" value="F:metal ion binding"/>
    <property type="evidence" value="ECO:0007669"/>
    <property type="project" value="UniProtKB-KW"/>
</dbReference>
<protein>
    <recommendedName>
        <fullName evidence="4">Protein yippee-like</fullName>
    </recommendedName>
</protein>
<dbReference type="AlphaFoldDB" id="A0A9X6RMR1"/>
<comment type="caution">
    <text evidence="6">The sequence shown here is derived from an EMBL/GenBank/DDBJ whole genome shotgun (WGS) entry which is preliminary data.</text>
</comment>
<dbReference type="Proteomes" id="UP000192578">
    <property type="component" value="Unassembled WGS sequence"/>
</dbReference>
<dbReference type="PANTHER" id="PTHR13848">
    <property type="entry name" value="PROTEIN YIPPEE-LIKE CG15309-RELATED"/>
    <property type="match status" value="1"/>
</dbReference>
<keyword evidence="2" id="KW-0479">Metal-binding</keyword>
<accession>A0A9X6RMR1</accession>
<keyword evidence="7" id="KW-1185">Reference proteome</keyword>
<feature type="domain" description="Yippee" evidence="5">
    <location>
        <begin position="15"/>
        <end position="112"/>
    </location>
</feature>
<name>A0A9X6RMR1_HYPEX</name>
<sequence>MGRVFLEHPNSTNSRVFSCSTCKTPLTNRDQLKSTRFTGSTGRAYLFERVVNIQLSEVQDRLMLTGRHFVRDVSCKLCRSKIGWFYEFATDETQRYKEGHTILERALIVEQDAGHDLPLH</sequence>
<evidence type="ECO:0000256" key="3">
    <source>
        <dbReference type="ARBA" id="ARBA00022833"/>
    </source>
</evidence>
<dbReference type="InterPro" id="IPR039058">
    <property type="entry name" value="Yippee_fam"/>
</dbReference>